<dbReference type="SUPFAM" id="SSF56672">
    <property type="entry name" value="DNA/RNA polymerases"/>
    <property type="match status" value="1"/>
</dbReference>
<evidence type="ECO:0000313" key="8">
    <source>
        <dbReference type="RefSeq" id="XP_009785960.1"/>
    </source>
</evidence>
<evidence type="ECO:0000256" key="4">
    <source>
        <dbReference type="ARBA" id="ARBA00022759"/>
    </source>
</evidence>
<keyword evidence="4" id="KW-0378">Hydrolase</keyword>
<feature type="region of interest" description="Disordered" evidence="5">
    <location>
        <begin position="115"/>
        <end position="152"/>
    </location>
</feature>
<dbReference type="Gene3D" id="2.40.70.10">
    <property type="entry name" value="Acid Proteases"/>
    <property type="match status" value="1"/>
</dbReference>
<dbReference type="InterPro" id="IPR050951">
    <property type="entry name" value="Retrovirus_Pol_polyprotein"/>
</dbReference>
<dbReference type="AlphaFoldDB" id="A0A1U7XHL4"/>
<evidence type="ECO:0000256" key="5">
    <source>
        <dbReference type="SAM" id="MobiDB-lite"/>
    </source>
</evidence>
<feature type="compositionally biased region" description="Polar residues" evidence="5">
    <location>
        <begin position="116"/>
        <end position="127"/>
    </location>
</feature>
<dbReference type="InterPro" id="IPR001584">
    <property type="entry name" value="Integrase_cat-core"/>
</dbReference>
<dbReference type="PANTHER" id="PTHR37984:SF5">
    <property type="entry name" value="PROTEIN NYNRIN-LIKE"/>
    <property type="match status" value="1"/>
</dbReference>
<protein>
    <submittedName>
        <fullName evidence="8">Uncharacterized protein LOC104234150</fullName>
    </submittedName>
</protein>
<gene>
    <name evidence="8" type="primary">LOC104234150</name>
</gene>
<organism evidence="7 8">
    <name type="scientific">Nicotiana sylvestris</name>
    <name type="common">Wood tobacco</name>
    <name type="synonym">South American tobacco</name>
    <dbReference type="NCBI Taxonomy" id="4096"/>
    <lineage>
        <taxon>Eukaryota</taxon>
        <taxon>Viridiplantae</taxon>
        <taxon>Streptophyta</taxon>
        <taxon>Embryophyta</taxon>
        <taxon>Tracheophyta</taxon>
        <taxon>Spermatophyta</taxon>
        <taxon>Magnoliopsida</taxon>
        <taxon>eudicotyledons</taxon>
        <taxon>Gunneridae</taxon>
        <taxon>Pentapetalae</taxon>
        <taxon>asterids</taxon>
        <taxon>lamiids</taxon>
        <taxon>Solanales</taxon>
        <taxon>Solanaceae</taxon>
        <taxon>Nicotianoideae</taxon>
        <taxon>Nicotianeae</taxon>
        <taxon>Nicotiana</taxon>
    </lineage>
</organism>
<feature type="domain" description="Integrase catalytic" evidence="6">
    <location>
        <begin position="718"/>
        <end position="840"/>
    </location>
</feature>
<evidence type="ECO:0000256" key="2">
    <source>
        <dbReference type="ARBA" id="ARBA00022695"/>
    </source>
</evidence>
<dbReference type="RefSeq" id="XP_009785960.1">
    <property type="nucleotide sequence ID" value="XM_009787658.1"/>
</dbReference>
<feature type="compositionally biased region" description="Low complexity" evidence="5">
    <location>
        <begin position="138"/>
        <end position="148"/>
    </location>
</feature>
<dbReference type="InterPro" id="IPR036397">
    <property type="entry name" value="RNaseH_sf"/>
</dbReference>
<evidence type="ECO:0000259" key="6">
    <source>
        <dbReference type="PROSITE" id="PS50994"/>
    </source>
</evidence>
<dbReference type="PROSITE" id="PS50994">
    <property type="entry name" value="INTEGRASE"/>
    <property type="match status" value="1"/>
</dbReference>
<keyword evidence="1" id="KW-0808">Transferase</keyword>
<reference evidence="7" key="1">
    <citation type="journal article" date="2013" name="Genome Biol.">
        <title>Reference genomes and transcriptomes of Nicotiana sylvestris and Nicotiana tomentosiformis.</title>
        <authorList>
            <person name="Sierro N."/>
            <person name="Battey J.N."/>
            <person name="Ouadi S."/>
            <person name="Bovet L."/>
            <person name="Goepfert S."/>
            <person name="Bakaher N."/>
            <person name="Peitsch M.C."/>
            <person name="Ivanov N.V."/>
        </authorList>
    </citation>
    <scope>NUCLEOTIDE SEQUENCE [LARGE SCALE GENOMIC DNA]</scope>
</reference>
<dbReference type="Gene3D" id="3.10.10.10">
    <property type="entry name" value="HIV Type 1 Reverse Transcriptase, subunit A, domain 1"/>
    <property type="match status" value="1"/>
</dbReference>
<dbReference type="Pfam" id="PF03732">
    <property type="entry name" value="Retrotrans_gag"/>
    <property type="match status" value="1"/>
</dbReference>
<dbReference type="GO" id="GO:0003676">
    <property type="term" value="F:nucleic acid binding"/>
    <property type="evidence" value="ECO:0007669"/>
    <property type="project" value="InterPro"/>
</dbReference>
<dbReference type="Gene3D" id="3.30.420.10">
    <property type="entry name" value="Ribonuclease H-like superfamily/Ribonuclease H"/>
    <property type="match status" value="1"/>
</dbReference>
<evidence type="ECO:0000256" key="3">
    <source>
        <dbReference type="ARBA" id="ARBA00022722"/>
    </source>
</evidence>
<keyword evidence="3" id="KW-0540">Nuclease</keyword>
<dbReference type="CDD" id="cd00303">
    <property type="entry name" value="retropepsin_like"/>
    <property type="match status" value="1"/>
</dbReference>
<dbReference type="eggNOG" id="KOG0017">
    <property type="taxonomic scope" value="Eukaryota"/>
</dbReference>
<dbReference type="InterPro" id="IPR043502">
    <property type="entry name" value="DNA/RNA_pol_sf"/>
</dbReference>
<proteinExistence type="predicted"/>
<evidence type="ECO:0000256" key="1">
    <source>
        <dbReference type="ARBA" id="ARBA00022679"/>
    </source>
</evidence>
<keyword evidence="7" id="KW-1185">Reference proteome</keyword>
<sequence length="939" mass="106939">MHSTDTEAVEIDAYQVKNVANTWYETWEESRGEDAAPATWKEFADAFLEHFLLIEVLNAKALEFERLKQNDMSVNEYYLKFVSLAKYAPEMGMKTCLMEKERLLKEKDIKRAKSVGNFSHGGSQAGDNRQFFRKSKSRPVPSSASAPVQRSKFNKKNQNFRAACSQTQASVGYRLPGYPICNICGKRHPGLCRLGTNGCFGCAAHHNSEAQQGCGASKSSNAGGGQNRLYALAGRQDTEARGDVVTDLRSTLSYVTPYIAKKFRIKPEKLCEPFEVSTPVGESVITRCIYRGCLVKVHQCLTVADLVELEMVDFDVIMGIDWLESCYTMIGCRTKIVSFEFPGELVLEWKGDAVTPRGRFISYLKARKMISKGYIYHLVRVKDADAHIPTLQSVPIVNEFPRVFPEDLPGIPPDREIDFGIDLLPGTKPISIPPYRMAPVELKELKVQLKDLLDKGFIRPNVSPWGALVLFVRKKDGSLRYYRHFVEGFSSISSPLTRFTQKKVKFQWSDECEKGFEELKKRLTSALHDKVIAYASRQLKVHEKNYPTHDLELAVMRRWLELLKDYDVDIIYHLGKANVVADALSRHSMGSLAHVEANKQTMMKEIHRLANLGVRLLDSEDGGVVLQNRAESSLVAEVKEKQFSDPYLLQLKEGIHRHKTMAFEQGGDDGTLRYRGRQCVPDVDGLRERIMSEAHNSSFRGYQQVKVEHQRPGGLTQNIEIPIWKWEMIYMDFITGLPRSFRKHDSIWVIVDQLTKSAHFLPVKTTNSAEDYAKLYIKEIVLLHGTPLSIISDCGAQFTVNFWKSFQKGLGTRVNLNIAFYPQIDGQAECTIQTLEDMLRACVIDFKVFHVSMLNKFMGDPSRVVPTEIIEVKDSLSYEEIPVAILDRQIRKLRIKEIASVKVLWRNQRVEEATWEAGEDMKSRYPHLFEEQKENVEGN</sequence>
<name>A0A1U7XHL4_NICSY</name>
<keyword evidence="2" id="KW-0548">Nucleotidyltransferase</keyword>
<dbReference type="GO" id="GO:0015074">
    <property type="term" value="P:DNA integration"/>
    <property type="evidence" value="ECO:0007669"/>
    <property type="project" value="InterPro"/>
</dbReference>
<dbReference type="GO" id="GO:0004519">
    <property type="term" value="F:endonuclease activity"/>
    <property type="evidence" value="ECO:0007669"/>
    <property type="project" value="UniProtKB-KW"/>
</dbReference>
<evidence type="ECO:0000313" key="7">
    <source>
        <dbReference type="Proteomes" id="UP000189701"/>
    </source>
</evidence>
<dbReference type="OrthoDB" id="1224824at2759"/>
<dbReference type="PANTHER" id="PTHR37984">
    <property type="entry name" value="PROTEIN CBG26694"/>
    <property type="match status" value="1"/>
</dbReference>
<accession>A0A1U7XHL4</accession>
<dbReference type="InterPro" id="IPR021109">
    <property type="entry name" value="Peptidase_aspartic_dom_sf"/>
</dbReference>
<dbReference type="SUPFAM" id="SSF53098">
    <property type="entry name" value="Ribonuclease H-like"/>
    <property type="match status" value="1"/>
</dbReference>
<dbReference type="InterPro" id="IPR012337">
    <property type="entry name" value="RNaseH-like_sf"/>
</dbReference>
<dbReference type="GO" id="GO:0016779">
    <property type="term" value="F:nucleotidyltransferase activity"/>
    <property type="evidence" value="ECO:0007669"/>
    <property type="project" value="UniProtKB-KW"/>
</dbReference>
<dbReference type="Proteomes" id="UP000189701">
    <property type="component" value="Unplaced"/>
</dbReference>
<keyword evidence="4" id="KW-0255">Endonuclease</keyword>
<dbReference type="InterPro" id="IPR005162">
    <property type="entry name" value="Retrotrans_gag_dom"/>
</dbReference>
<dbReference type="Pfam" id="PF08284">
    <property type="entry name" value="RVP_2"/>
    <property type="match status" value="1"/>
</dbReference>
<reference evidence="8" key="2">
    <citation type="submission" date="2025-08" db="UniProtKB">
        <authorList>
            <consortium name="RefSeq"/>
        </authorList>
    </citation>
    <scope>IDENTIFICATION</scope>
    <source>
        <tissue evidence="8">Leaf</tissue>
    </source>
</reference>